<dbReference type="EMBL" id="PUHW01000233">
    <property type="protein sequence ID" value="KAG0687648.1"/>
    <property type="molecule type" value="Genomic_DNA"/>
</dbReference>
<dbReference type="Proteomes" id="UP000697127">
    <property type="component" value="Unassembled WGS sequence"/>
</dbReference>
<dbReference type="AlphaFoldDB" id="A0A9P7BFV1"/>
<dbReference type="OrthoDB" id="5580261at2759"/>
<reference evidence="2" key="1">
    <citation type="submission" date="2020-11" db="EMBL/GenBank/DDBJ databases">
        <title>Kefir isolates.</title>
        <authorList>
            <person name="Marcisauskas S."/>
            <person name="Kim Y."/>
            <person name="Blasche S."/>
        </authorList>
    </citation>
    <scope>NUCLEOTIDE SEQUENCE</scope>
    <source>
        <strain evidence="2">Olga-1</strain>
    </source>
</reference>
<sequence>MMFRLSLLKPISTFKIGSHNLNYLKLNYTKNITKFQILQNRNFSNSLISNLIYKRTTKIKKAPESMEQERKVLKDAKTVSDLEDIEKIKSLANNKYYQKTPLLLKPYMRSILLRPAGFIVSIAILQQFLSIIPFLILWYIYDQYKITPPLLPDNIVVKGIELMHNGLINWDDSQGDKHNAELAGANAYATIRVLSPLIWISAILFAPFFDQYVLRSLTRVIKRPFNKVFNKLNLKKNINNSSDSKNIPPEVKN</sequence>
<keyword evidence="3" id="KW-1185">Reference proteome</keyword>
<accession>A0A9P7BFV1</accession>
<protein>
    <submittedName>
        <fullName evidence="2">Uncharacterized protein</fullName>
    </submittedName>
</protein>
<proteinExistence type="predicted"/>
<comment type="caution">
    <text evidence="2">The sequence shown here is derived from an EMBL/GenBank/DDBJ whole genome shotgun (WGS) entry which is preliminary data.</text>
</comment>
<evidence type="ECO:0000313" key="3">
    <source>
        <dbReference type="Proteomes" id="UP000697127"/>
    </source>
</evidence>
<keyword evidence="1" id="KW-1133">Transmembrane helix</keyword>
<evidence type="ECO:0000256" key="1">
    <source>
        <dbReference type="SAM" id="Phobius"/>
    </source>
</evidence>
<organism evidence="2 3">
    <name type="scientific">Pichia californica</name>
    <dbReference type="NCBI Taxonomy" id="460514"/>
    <lineage>
        <taxon>Eukaryota</taxon>
        <taxon>Fungi</taxon>
        <taxon>Dikarya</taxon>
        <taxon>Ascomycota</taxon>
        <taxon>Saccharomycotina</taxon>
        <taxon>Pichiomycetes</taxon>
        <taxon>Pichiales</taxon>
        <taxon>Pichiaceae</taxon>
        <taxon>Pichia</taxon>
    </lineage>
</organism>
<evidence type="ECO:0000313" key="2">
    <source>
        <dbReference type="EMBL" id="KAG0687648.1"/>
    </source>
</evidence>
<keyword evidence="1" id="KW-0812">Transmembrane</keyword>
<feature type="transmembrane region" description="Helical" evidence="1">
    <location>
        <begin position="197"/>
        <end position="214"/>
    </location>
</feature>
<feature type="transmembrane region" description="Helical" evidence="1">
    <location>
        <begin position="118"/>
        <end position="141"/>
    </location>
</feature>
<gene>
    <name evidence="2" type="ORF">C6P40_002072</name>
</gene>
<name>A0A9P7BFV1_9ASCO</name>
<keyword evidence="1" id="KW-0472">Membrane</keyword>